<reference evidence="2 3" key="1">
    <citation type="journal article" date="2019" name="J. Hered.">
        <title>An Improved Genome Assembly for Drosophila navojoa, the Basal Species in the mojavensis Cluster.</title>
        <authorList>
            <person name="Vanderlinde T."/>
            <person name="Dupim E.G."/>
            <person name="Nazario-Yepiz N.O."/>
            <person name="Carvalho A.B."/>
        </authorList>
    </citation>
    <scope>NUCLEOTIDE SEQUENCE [LARGE SCALE GENOMIC DNA]</scope>
    <source>
        <strain evidence="2">Navoj_Jal97</strain>
        <tissue evidence="2">Whole organism</tissue>
    </source>
</reference>
<dbReference type="AlphaFoldDB" id="A0A484BEL0"/>
<evidence type="ECO:0000256" key="1">
    <source>
        <dbReference type="SAM" id="MobiDB-lite"/>
    </source>
</evidence>
<dbReference type="OrthoDB" id="7779943at2759"/>
<sequence>MQTASSTTAAAVGGAGGEPMAAPLRACSTSGCRVSKYVEVTKRKCSQFVSAPYIMPKPLVVNGKTSIFQVGGEMAKMGDIPSLAAAAGTGEGQPIYRIKPGTHAHVINYVFIDEGSDSMEKAKSEDQEAMRMLLDSQRESATAKLQKLLSTHRGLALLSAATTTTAPDAPAATVAPAAVNVVSTAAAVSPAGVANNVHVTTPQIHPNLSIASVEGAALPFAPTAVPSLTSISTPTLMPTSVQAPTPAPTPASTSVAAAPPPNTKPTDTSVDQLQAEILKLRRTVARLGGGRAPK</sequence>
<comment type="caution">
    <text evidence="2">The sequence shown here is derived from an EMBL/GenBank/DDBJ whole genome shotgun (WGS) entry which is preliminary data.</text>
</comment>
<keyword evidence="3" id="KW-1185">Reference proteome</keyword>
<dbReference type="OMA" id="HVINYVL"/>
<accession>A0A484BEL0</accession>
<proteinExistence type="predicted"/>
<dbReference type="EMBL" id="LSRL02000046">
    <property type="protein sequence ID" value="TDG47277.1"/>
    <property type="molecule type" value="Genomic_DNA"/>
</dbReference>
<name>A0A484BEL0_DRONA</name>
<evidence type="ECO:0000313" key="3">
    <source>
        <dbReference type="Proteomes" id="UP000295192"/>
    </source>
</evidence>
<protein>
    <submittedName>
        <fullName evidence="2">Uncharacterized protein</fullName>
    </submittedName>
</protein>
<organism evidence="2 3">
    <name type="scientific">Drosophila navojoa</name>
    <name type="common">Fruit fly</name>
    <dbReference type="NCBI Taxonomy" id="7232"/>
    <lineage>
        <taxon>Eukaryota</taxon>
        <taxon>Metazoa</taxon>
        <taxon>Ecdysozoa</taxon>
        <taxon>Arthropoda</taxon>
        <taxon>Hexapoda</taxon>
        <taxon>Insecta</taxon>
        <taxon>Pterygota</taxon>
        <taxon>Neoptera</taxon>
        <taxon>Endopterygota</taxon>
        <taxon>Diptera</taxon>
        <taxon>Brachycera</taxon>
        <taxon>Muscomorpha</taxon>
        <taxon>Ephydroidea</taxon>
        <taxon>Drosophilidae</taxon>
        <taxon>Drosophila</taxon>
    </lineage>
</organism>
<dbReference type="Proteomes" id="UP000295192">
    <property type="component" value="Unassembled WGS sequence"/>
</dbReference>
<feature type="region of interest" description="Disordered" evidence="1">
    <location>
        <begin position="236"/>
        <end position="272"/>
    </location>
</feature>
<evidence type="ECO:0000313" key="2">
    <source>
        <dbReference type="EMBL" id="TDG47277.1"/>
    </source>
</evidence>
<feature type="compositionally biased region" description="Low complexity" evidence="1">
    <location>
        <begin position="238"/>
        <end position="257"/>
    </location>
</feature>
<gene>
    <name evidence="2" type="ORF">AWZ03_006270</name>
</gene>